<evidence type="ECO:0000313" key="1">
    <source>
        <dbReference type="EMBL" id="KAK4095662.1"/>
    </source>
</evidence>
<reference evidence="1" key="2">
    <citation type="submission" date="2023-05" db="EMBL/GenBank/DDBJ databases">
        <authorList>
            <consortium name="Lawrence Berkeley National Laboratory"/>
            <person name="Steindorff A."/>
            <person name="Hensen N."/>
            <person name="Bonometti L."/>
            <person name="Westerberg I."/>
            <person name="Brannstrom I.O."/>
            <person name="Guillou S."/>
            <person name="Cros-Aarteil S."/>
            <person name="Calhoun S."/>
            <person name="Haridas S."/>
            <person name="Kuo A."/>
            <person name="Mondo S."/>
            <person name="Pangilinan J."/>
            <person name="Riley R."/>
            <person name="Labutti K."/>
            <person name="Andreopoulos B."/>
            <person name="Lipzen A."/>
            <person name="Chen C."/>
            <person name="Yanf M."/>
            <person name="Daum C."/>
            <person name="Ng V."/>
            <person name="Clum A."/>
            <person name="Ohm R."/>
            <person name="Martin F."/>
            <person name="Silar P."/>
            <person name="Natvig D."/>
            <person name="Lalanne C."/>
            <person name="Gautier V."/>
            <person name="Ament-Velasquez S.L."/>
            <person name="Kruys A."/>
            <person name="Hutchinson M.I."/>
            <person name="Powell A.J."/>
            <person name="Barry K."/>
            <person name="Miller A.N."/>
            <person name="Grigoriev I.V."/>
            <person name="Debuchy R."/>
            <person name="Gladieux P."/>
            <person name="Thoren M.H."/>
            <person name="Johannesson H."/>
        </authorList>
    </citation>
    <scope>NUCLEOTIDE SEQUENCE</scope>
    <source>
        <strain evidence="1">CBS 757.83</strain>
    </source>
</reference>
<name>A0AAN6PU46_9PEZI</name>
<gene>
    <name evidence="1" type="ORF">N658DRAFT_403958</name>
</gene>
<sequence>NYYILSEYQPISMVLEDEQEHNSEEESSVHPSWTGFGDVLGQLPLFPAGDLLYSDELISAGASDAEIDGFYEDRSQMQRHGEELCTDKELLTKAISLARACLDSLERDLADDAFLKCFAEKPMMHLRRVTLARMCVREVQGAEREAADSFRGMMKRAGFVLGALNTMPREGKSLKTRDGSYSVSREMLDLGQVDRQAVIDACDGPLKQAVVLGERFGSIKSLVEIPKR</sequence>
<protein>
    <submittedName>
        <fullName evidence="1">Uncharacterized protein</fullName>
    </submittedName>
</protein>
<proteinExistence type="predicted"/>
<feature type="non-terminal residue" evidence="1">
    <location>
        <position position="228"/>
    </location>
</feature>
<dbReference type="EMBL" id="MU863864">
    <property type="protein sequence ID" value="KAK4095662.1"/>
    <property type="molecule type" value="Genomic_DNA"/>
</dbReference>
<organism evidence="1 2">
    <name type="scientific">Parathielavia hyrcaniae</name>
    <dbReference type="NCBI Taxonomy" id="113614"/>
    <lineage>
        <taxon>Eukaryota</taxon>
        <taxon>Fungi</taxon>
        <taxon>Dikarya</taxon>
        <taxon>Ascomycota</taxon>
        <taxon>Pezizomycotina</taxon>
        <taxon>Sordariomycetes</taxon>
        <taxon>Sordariomycetidae</taxon>
        <taxon>Sordariales</taxon>
        <taxon>Chaetomiaceae</taxon>
        <taxon>Parathielavia</taxon>
    </lineage>
</organism>
<reference evidence="1" key="1">
    <citation type="journal article" date="2023" name="Mol. Phylogenet. Evol.">
        <title>Genome-scale phylogeny and comparative genomics of the fungal order Sordariales.</title>
        <authorList>
            <person name="Hensen N."/>
            <person name="Bonometti L."/>
            <person name="Westerberg I."/>
            <person name="Brannstrom I.O."/>
            <person name="Guillou S."/>
            <person name="Cros-Aarteil S."/>
            <person name="Calhoun S."/>
            <person name="Haridas S."/>
            <person name="Kuo A."/>
            <person name="Mondo S."/>
            <person name="Pangilinan J."/>
            <person name="Riley R."/>
            <person name="LaButti K."/>
            <person name="Andreopoulos B."/>
            <person name="Lipzen A."/>
            <person name="Chen C."/>
            <person name="Yan M."/>
            <person name="Daum C."/>
            <person name="Ng V."/>
            <person name="Clum A."/>
            <person name="Steindorff A."/>
            <person name="Ohm R.A."/>
            <person name="Martin F."/>
            <person name="Silar P."/>
            <person name="Natvig D.O."/>
            <person name="Lalanne C."/>
            <person name="Gautier V."/>
            <person name="Ament-Velasquez S.L."/>
            <person name="Kruys A."/>
            <person name="Hutchinson M.I."/>
            <person name="Powell A.J."/>
            <person name="Barry K."/>
            <person name="Miller A.N."/>
            <person name="Grigoriev I.V."/>
            <person name="Debuchy R."/>
            <person name="Gladieux P."/>
            <person name="Hiltunen Thoren M."/>
            <person name="Johannesson H."/>
        </authorList>
    </citation>
    <scope>NUCLEOTIDE SEQUENCE</scope>
    <source>
        <strain evidence="1">CBS 757.83</strain>
    </source>
</reference>
<comment type="caution">
    <text evidence="1">The sequence shown here is derived from an EMBL/GenBank/DDBJ whole genome shotgun (WGS) entry which is preliminary data.</text>
</comment>
<accession>A0AAN6PU46</accession>
<dbReference type="Proteomes" id="UP001305647">
    <property type="component" value="Unassembled WGS sequence"/>
</dbReference>
<dbReference type="AlphaFoldDB" id="A0AAN6PU46"/>
<keyword evidence="2" id="KW-1185">Reference proteome</keyword>
<evidence type="ECO:0000313" key="2">
    <source>
        <dbReference type="Proteomes" id="UP001305647"/>
    </source>
</evidence>
<feature type="non-terminal residue" evidence="1">
    <location>
        <position position="1"/>
    </location>
</feature>